<comment type="caution">
    <text evidence="1">The sequence shown here is derived from an EMBL/GenBank/DDBJ whole genome shotgun (WGS) entry which is preliminary data.</text>
</comment>
<evidence type="ECO:0000313" key="2">
    <source>
        <dbReference type="Proteomes" id="UP001610446"/>
    </source>
</evidence>
<keyword evidence="2" id="KW-1185">Reference proteome</keyword>
<accession>A0ABR4K2X6</accession>
<protein>
    <recommendedName>
        <fullName evidence="3">Heterokaryon incompatibility domain-containing protein</fullName>
    </recommendedName>
</protein>
<organism evidence="1 2">
    <name type="scientific">Aspergillus pseudoustus</name>
    <dbReference type="NCBI Taxonomy" id="1810923"/>
    <lineage>
        <taxon>Eukaryota</taxon>
        <taxon>Fungi</taxon>
        <taxon>Dikarya</taxon>
        <taxon>Ascomycota</taxon>
        <taxon>Pezizomycotina</taxon>
        <taxon>Eurotiomycetes</taxon>
        <taxon>Eurotiomycetidae</taxon>
        <taxon>Eurotiales</taxon>
        <taxon>Aspergillaceae</taxon>
        <taxon>Aspergillus</taxon>
        <taxon>Aspergillus subgen. Nidulantes</taxon>
    </lineage>
</organism>
<reference evidence="1 2" key="1">
    <citation type="submission" date="2024-07" db="EMBL/GenBank/DDBJ databases">
        <title>Section-level genome sequencing and comparative genomics of Aspergillus sections Usti and Cavernicolus.</title>
        <authorList>
            <consortium name="Lawrence Berkeley National Laboratory"/>
            <person name="Nybo J.L."/>
            <person name="Vesth T.C."/>
            <person name="Theobald S."/>
            <person name="Frisvad J.C."/>
            <person name="Larsen T.O."/>
            <person name="Kjaerboelling I."/>
            <person name="Rothschild-Mancinelli K."/>
            <person name="Lyhne E.K."/>
            <person name="Kogle M.E."/>
            <person name="Barry K."/>
            <person name="Clum A."/>
            <person name="Na H."/>
            <person name="Ledsgaard L."/>
            <person name="Lin J."/>
            <person name="Lipzen A."/>
            <person name="Kuo A."/>
            <person name="Riley R."/>
            <person name="Mondo S."/>
            <person name="Labutti K."/>
            <person name="Haridas S."/>
            <person name="Pangalinan J."/>
            <person name="Salamov A.A."/>
            <person name="Simmons B.A."/>
            <person name="Magnuson J.K."/>
            <person name="Chen J."/>
            <person name="Drula E."/>
            <person name="Henrissat B."/>
            <person name="Wiebenga A."/>
            <person name="Lubbers R.J."/>
            <person name="Gomes A.C."/>
            <person name="Makela M.R."/>
            <person name="Stajich J."/>
            <person name="Grigoriev I.V."/>
            <person name="Mortensen U.H."/>
            <person name="De Vries R.P."/>
            <person name="Baker S.E."/>
            <person name="Andersen M.R."/>
        </authorList>
    </citation>
    <scope>NUCLEOTIDE SEQUENCE [LARGE SCALE GENOMIC DNA]</scope>
    <source>
        <strain evidence="1 2">CBS 123904</strain>
    </source>
</reference>
<evidence type="ECO:0000313" key="1">
    <source>
        <dbReference type="EMBL" id="KAL2846416.1"/>
    </source>
</evidence>
<name>A0ABR4K2X6_9EURO</name>
<sequence length="376" mass="42734">MERGGCWEGRRWRGTEPQEWAKKHDSPSVQVEGVDGWFIPQNTSFDVTELPNILLSACLETPYVWVDLLCIPQMPDSEHLRQMKSRVRRRSFAAPNMLQPGSTMWKTGLAYMQFSGISRINWPHSQEELPARVLKLAESDQQTELELVTLQGDEAGVINGWFSSLWNLQELCLRPDMILLDRQWRPFAIHTSSVRLDHLAALISASEGIKDRALSTLPFSDSTQALYDLLDFSGLIAIRDARRVDILSMGNQRTCMDNRAGAIMSALGVTDWYSNSTANDDGNTLSYSTGHQQQQQQYVPSDRYGSSFSLMILPSSASISLTKYRTHQCNREPVSEFYSPVWRYGPSIEQTRISSTRTVKFLSRSLSRLQTHRTAF</sequence>
<evidence type="ECO:0008006" key="3">
    <source>
        <dbReference type="Google" id="ProtNLM"/>
    </source>
</evidence>
<proteinExistence type="predicted"/>
<gene>
    <name evidence="1" type="ORF">BJY01DRAFT_247202</name>
</gene>
<dbReference type="Proteomes" id="UP001610446">
    <property type="component" value="Unassembled WGS sequence"/>
</dbReference>
<dbReference type="EMBL" id="JBFXLU010000063">
    <property type="protein sequence ID" value="KAL2846416.1"/>
    <property type="molecule type" value="Genomic_DNA"/>
</dbReference>